<keyword evidence="2" id="KW-1185">Reference proteome</keyword>
<dbReference type="Ensembl" id="ENSSGRT00000047109.1">
    <property type="protein sequence ID" value="ENSSGRP00000043992.1"/>
    <property type="gene ID" value="ENSSGRG00000023701.1"/>
</dbReference>
<dbReference type="AlphaFoldDB" id="A0A672N2M8"/>
<evidence type="ECO:0000313" key="2">
    <source>
        <dbReference type="Proteomes" id="UP000472262"/>
    </source>
</evidence>
<organism evidence="1 2">
    <name type="scientific">Sinocyclocheilus grahami</name>
    <name type="common">Dianchi golden-line fish</name>
    <name type="synonym">Barbus grahami</name>
    <dbReference type="NCBI Taxonomy" id="75366"/>
    <lineage>
        <taxon>Eukaryota</taxon>
        <taxon>Metazoa</taxon>
        <taxon>Chordata</taxon>
        <taxon>Craniata</taxon>
        <taxon>Vertebrata</taxon>
        <taxon>Euteleostomi</taxon>
        <taxon>Actinopterygii</taxon>
        <taxon>Neopterygii</taxon>
        <taxon>Teleostei</taxon>
        <taxon>Ostariophysi</taxon>
        <taxon>Cypriniformes</taxon>
        <taxon>Cyprinidae</taxon>
        <taxon>Cyprininae</taxon>
        <taxon>Sinocyclocheilus</taxon>
    </lineage>
</organism>
<reference evidence="1" key="1">
    <citation type="submission" date="2025-08" db="UniProtKB">
        <authorList>
            <consortium name="Ensembl"/>
        </authorList>
    </citation>
    <scope>IDENTIFICATION</scope>
</reference>
<sequence>MDELLGKFLEDQKTKIAEEKACLEQGPPYMEMRVRENILRNVCNQTADSICDFAYVWFQLHVVPTFFP</sequence>
<protein>
    <submittedName>
        <fullName evidence="1">Uncharacterized protein</fullName>
    </submittedName>
</protein>
<dbReference type="Proteomes" id="UP000472262">
    <property type="component" value="Unassembled WGS sequence"/>
</dbReference>
<reference evidence="1" key="2">
    <citation type="submission" date="2025-09" db="UniProtKB">
        <authorList>
            <consortium name="Ensembl"/>
        </authorList>
    </citation>
    <scope>IDENTIFICATION</scope>
</reference>
<proteinExistence type="predicted"/>
<accession>A0A672N2M8</accession>
<dbReference type="InParanoid" id="A0A672N2M8"/>
<evidence type="ECO:0000313" key="1">
    <source>
        <dbReference type="Ensembl" id="ENSSGRP00000043992.1"/>
    </source>
</evidence>
<name>A0A672N2M8_SINGR</name>